<dbReference type="Proteomes" id="UP001642360">
    <property type="component" value="Unassembled WGS sequence"/>
</dbReference>
<dbReference type="AlphaFoldDB" id="A0ABC8S286"/>
<dbReference type="Gene3D" id="2.20.70.10">
    <property type="match status" value="1"/>
</dbReference>
<keyword evidence="3" id="KW-1185">Reference proteome</keyword>
<gene>
    <name evidence="2" type="ORF">ILEXP_LOCUS19134</name>
</gene>
<dbReference type="InterPro" id="IPR001202">
    <property type="entry name" value="WW_dom"/>
</dbReference>
<dbReference type="SMART" id="SM00456">
    <property type="entry name" value="WW"/>
    <property type="match status" value="1"/>
</dbReference>
<comment type="caution">
    <text evidence="2">The sequence shown here is derived from an EMBL/GenBank/DDBJ whole genome shotgun (WGS) entry which is preliminary data.</text>
</comment>
<evidence type="ECO:0000313" key="3">
    <source>
        <dbReference type="Proteomes" id="UP001642360"/>
    </source>
</evidence>
<dbReference type="PANTHER" id="PTHR46817">
    <property type="entry name" value="PHOSPHOINOSITIDE PHOSPHATASE SAC9-RELATED"/>
    <property type="match status" value="1"/>
</dbReference>
<reference evidence="2 3" key="1">
    <citation type="submission" date="2024-02" db="EMBL/GenBank/DDBJ databases">
        <authorList>
            <person name="Vignale AGUSTIN F."/>
            <person name="Sosa J E."/>
            <person name="Modenutti C."/>
        </authorList>
    </citation>
    <scope>NUCLEOTIDE SEQUENCE [LARGE SCALE GENOMIC DNA]</scope>
</reference>
<dbReference type="CDD" id="cd00201">
    <property type="entry name" value="WW"/>
    <property type="match status" value="1"/>
</dbReference>
<dbReference type="PROSITE" id="PS01159">
    <property type="entry name" value="WW_DOMAIN_1"/>
    <property type="match status" value="1"/>
</dbReference>
<name>A0ABC8S286_9AQUA</name>
<sequence length="252" mass="28891">MLEMALGSPNSINGFPKGLVKVFLSTHIWRQGTSPIWWGAELKITAAEAEIYVLDRDPYKGSAQYYQRLSKRYDVQNLDIEAAENQKKSALVPIVCVNLRRNGEGKSESLLSTNNYGGYIAPLPLGWEKRSDVVTGNAYYIDHNTRTTTWNHPYPDKPWKRFDMTFEEFKRSTILSPISQLADIFLLAGDVHAILYTGSKAMHSQILSIFNEEAGKFIQFSAAQNMKITLQRRYKMQLLTAHVRSNWRYFLD</sequence>
<dbReference type="Pfam" id="PF00397">
    <property type="entry name" value="WW"/>
    <property type="match status" value="1"/>
</dbReference>
<dbReference type="EMBL" id="CAUOFW020002085">
    <property type="protein sequence ID" value="CAK9150977.1"/>
    <property type="molecule type" value="Genomic_DNA"/>
</dbReference>
<dbReference type="PROSITE" id="PS50020">
    <property type="entry name" value="WW_DOMAIN_2"/>
    <property type="match status" value="1"/>
</dbReference>
<evidence type="ECO:0000259" key="1">
    <source>
        <dbReference type="PROSITE" id="PS50020"/>
    </source>
</evidence>
<dbReference type="PANTHER" id="PTHR46817:SF1">
    <property type="entry name" value="SAC DOMAIN-CONTAINING PROTEIN"/>
    <property type="match status" value="1"/>
</dbReference>
<feature type="domain" description="WW" evidence="1">
    <location>
        <begin position="121"/>
        <end position="155"/>
    </location>
</feature>
<proteinExistence type="predicted"/>
<dbReference type="InterPro" id="IPR036020">
    <property type="entry name" value="WW_dom_sf"/>
</dbReference>
<dbReference type="SUPFAM" id="SSF51045">
    <property type="entry name" value="WW domain"/>
    <property type="match status" value="1"/>
</dbReference>
<accession>A0ABC8S286</accession>
<protein>
    <recommendedName>
        <fullName evidence="1">WW domain-containing protein</fullName>
    </recommendedName>
</protein>
<organism evidence="2 3">
    <name type="scientific">Ilex paraguariensis</name>
    <name type="common">yerba mate</name>
    <dbReference type="NCBI Taxonomy" id="185542"/>
    <lineage>
        <taxon>Eukaryota</taxon>
        <taxon>Viridiplantae</taxon>
        <taxon>Streptophyta</taxon>
        <taxon>Embryophyta</taxon>
        <taxon>Tracheophyta</taxon>
        <taxon>Spermatophyta</taxon>
        <taxon>Magnoliopsida</taxon>
        <taxon>eudicotyledons</taxon>
        <taxon>Gunneridae</taxon>
        <taxon>Pentapetalae</taxon>
        <taxon>asterids</taxon>
        <taxon>campanulids</taxon>
        <taxon>Aquifoliales</taxon>
        <taxon>Aquifoliaceae</taxon>
        <taxon>Ilex</taxon>
    </lineage>
</organism>
<evidence type="ECO:0000313" key="2">
    <source>
        <dbReference type="EMBL" id="CAK9150977.1"/>
    </source>
</evidence>